<feature type="repeat" description="ANK" evidence="7">
    <location>
        <begin position="112"/>
        <end position="133"/>
    </location>
</feature>
<keyword evidence="3" id="KW-0677">Repeat</keyword>
<proteinExistence type="inferred from homology"/>
<comment type="catalytic activity">
    <reaction evidence="8">
        <text>L-cysteinyl-[protein] + hexadecanoyl-CoA = S-hexadecanoyl-L-cysteinyl-[protein] + CoA</text>
        <dbReference type="Rhea" id="RHEA:36683"/>
        <dbReference type="Rhea" id="RHEA-COMP:10131"/>
        <dbReference type="Rhea" id="RHEA-COMP:11032"/>
        <dbReference type="ChEBI" id="CHEBI:29950"/>
        <dbReference type="ChEBI" id="CHEBI:57287"/>
        <dbReference type="ChEBI" id="CHEBI:57379"/>
        <dbReference type="ChEBI" id="CHEBI:74151"/>
        <dbReference type="EC" id="2.3.1.225"/>
    </reaction>
</comment>
<organism evidence="10 11">
    <name type="scientific">Scleropages formosus</name>
    <name type="common">Asian bonytongue</name>
    <name type="synonym">Osteoglossum formosum</name>
    <dbReference type="NCBI Taxonomy" id="113540"/>
    <lineage>
        <taxon>Eukaryota</taxon>
        <taxon>Metazoa</taxon>
        <taxon>Chordata</taxon>
        <taxon>Craniata</taxon>
        <taxon>Vertebrata</taxon>
        <taxon>Euteleostomi</taxon>
        <taxon>Actinopterygii</taxon>
        <taxon>Neopterygii</taxon>
        <taxon>Teleostei</taxon>
        <taxon>Osteoglossocephala</taxon>
        <taxon>Osteoglossomorpha</taxon>
        <taxon>Osteoglossiformes</taxon>
        <taxon>Osteoglossidae</taxon>
        <taxon>Scleropages</taxon>
    </lineage>
</organism>
<evidence type="ECO:0000256" key="1">
    <source>
        <dbReference type="ARBA" id="ARBA00004141"/>
    </source>
</evidence>
<protein>
    <recommendedName>
        <fullName evidence="8">Palmitoyltransferase</fullName>
        <ecNumber evidence="8">2.3.1.225</ecNumber>
    </recommendedName>
</protein>
<dbReference type="InterPro" id="IPR001594">
    <property type="entry name" value="Palmitoyltrfase_DHHC"/>
</dbReference>
<comment type="caution">
    <text evidence="10">The sequence shown here is derived from an EMBL/GenBank/DDBJ whole genome shotgun (WGS) entry which is preliminary data.</text>
</comment>
<comment type="domain">
    <text evidence="8">The DHHC domain is required for palmitoyltransferase activity.</text>
</comment>
<evidence type="ECO:0000256" key="5">
    <source>
        <dbReference type="ARBA" id="ARBA00023043"/>
    </source>
</evidence>
<dbReference type="Gene3D" id="1.25.40.20">
    <property type="entry name" value="Ankyrin repeat-containing domain"/>
    <property type="match status" value="2"/>
</dbReference>
<accession>A0A0P7USA1</accession>
<evidence type="ECO:0000313" key="11">
    <source>
        <dbReference type="Proteomes" id="UP000034805"/>
    </source>
</evidence>
<evidence type="ECO:0000256" key="6">
    <source>
        <dbReference type="ARBA" id="ARBA00023136"/>
    </source>
</evidence>
<evidence type="ECO:0000256" key="4">
    <source>
        <dbReference type="ARBA" id="ARBA00022989"/>
    </source>
</evidence>
<feature type="transmembrane region" description="Helical" evidence="8">
    <location>
        <begin position="476"/>
        <end position="496"/>
    </location>
</feature>
<evidence type="ECO:0000259" key="9">
    <source>
        <dbReference type="Pfam" id="PF01529"/>
    </source>
</evidence>
<dbReference type="Pfam" id="PF01529">
    <property type="entry name" value="DHHC"/>
    <property type="match status" value="1"/>
</dbReference>
<keyword evidence="8 10" id="KW-0808">Transferase</keyword>
<evidence type="ECO:0000256" key="2">
    <source>
        <dbReference type="ARBA" id="ARBA00022692"/>
    </source>
</evidence>
<gene>
    <name evidence="10" type="ORF">Z043_116761</name>
</gene>
<dbReference type="Pfam" id="PF12796">
    <property type="entry name" value="Ank_2"/>
    <property type="match status" value="2"/>
</dbReference>
<feature type="domain" description="Palmitoyltransferase DHHC" evidence="9">
    <location>
        <begin position="392"/>
        <end position="510"/>
    </location>
</feature>
<dbReference type="EMBL" id="JARO02006732">
    <property type="protein sequence ID" value="KPP64855.1"/>
    <property type="molecule type" value="Genomic_DNA"/>
</dbReference>
<keyword evidence="5 7" id="KW-0040">ANK repeat</keyword>
<comment type="similarity">
    <text evidence="8">Belongs to the DHHC palmitoyltransferase family.</text>
</comment>
<reference evidence="10 11" key="1">
    <citation type="submission" date="2015-08" db="EMBL/GenBank/DDBJ databases">
        <title>The genome of the Asian arowana (Scleropages formosus).</title>
        <authorList>
            <person name="Tan M.H."/>
            <person name="Gan H.M."/>
            <person name="Croft L.J."/>
            <person name="Austin C.M."/>
        </authorList>
    </citation>
    <scope>NUCLEOTIDE SEQUENCE [LARGE SCALE GENOMIC DNA]</scope>
    <source>
        <strain evidence="10">Aro1</strain>
    </source>
</reference>
<dbReference type="InterPro" id="IPR036770">
    <property type="entry name" value="Ankyrin_rpt-contain_sf"/>
</dbReference>
<feature type="transmembrane region" description="Helical" evidence="8">
    <location>
        <begin position="437"/>
        <end position="461"/>
    </location>
</feature>
<dbReference type="PANTHER" id="PTHR24161:SF118">
    <property type="entry name" value="PALMITOYLTRANSFERASE"/>
    <property type="match status" value="1"/>
</dbReference>
<keyword evidence="6 8" id="KW-0472">Membrane</keyword>
<feature type="repeat" description="ANK" evidence="7">
    <location>
        <begin position="46"/>
        <end position="78"/>
    </location>
</feature>
<evidence type="ECO:0000313" key="10">
    <source>
        <dbReference type="EMBL" id="KPP64855.1"/>
    </source>
</evidence>
<feature type="transmembrane region" description="Helical" evidence="8">
    <location>
        <begin position="244"/>
        <end position="264"/>
    </location>
</feature>
<dbReference type="InterPro" id="IPR002110">
    <property type="entry name" value="Ankyrin_rpt"/>
</dbReference>
<dbReference type="PROSITE" id="PS50297">
    <property type="entry name" value="ANK_REP_REGION"/>
    <property type="match status" value="2"/>
</dbReference>
<dbReference type="AlphaFoldDB" id="A0A0P7USA1"/>
<comment type="subcellular location">
    <subcellularLocation>
        <location evidence="1">Membrane</location>
        <topology evidence="1">Multi-pass membrane protein</topology>
    </subcellularLocation>
</comment>
<dbReference type="PROSITE" id="PS50216">
    <property type="entry name" value="DHHC"/>
    <property type="match status" value="1"/>
</dbReference>
<dbReference type="SUPFAM" id="SSF48403">
    <property type="entry name" value="Ankyrin repeat"/>
    <property type="match status" value="1"/>
</dbReference>
<evidence type="ECO:0000256" key="7">
    <source>
        <dbReference type="PROSITE-ProRule" id="PRU00023"/>
    </source>
</evidence>
<keyword evidence="4 8" id="KW-1133">Transmembrane helix</keyword>
<dbReference type="SMART" id="SM00248">
    <property type="entry name" value="ANK"/>
    <property type="match status" value="4"/>
</dbReference>
<dbReference type="GO" id="GO:0019706">
    <property type="term" value="F:protein-cysteine S-palmitoyltransferase activity"/>
    <property type="evidence" value="ECO:0007669"/>
    <property type="project" value="UniProtKB-EC"/>
</dbReference>
<dbReference type="PANTHER" id="PTHR24161">
    <property type="entry name" value="ANK_REP_REGION DOMAIN-CONTAINING PROTEIN-RELATED"/>
    <property type="match status" value="1"/>
</dbReference>
<dbReference type="PROSITE" id="PS50088">
    <property type="entry name" value="ANK_REPEAT"/>
    <property type="match status" value="2"/>
</dbReference>
<dbReference type="GO" id="GO:0016020">
    <property type="term" value="C:membrane"/>
    <property type="evidence" value="ECO:0007669"/>
    <property type="project" value="UniProtKB-SubCell"/>
</dbReference>
<evidence type="ECO:0000256" key="3">
    <source>
        <dbReference type="ARBA" id="ARBA00022737"/>
    </source>
</evidence>
<keyword evidence="8" id="KW-0012">Acyltransferase</keyword>
<dbReference type="EC" id="2.3.1.225" evidence="8"/>
<keyword evidence="2 8" id="KW-0812">Transmembrane</keyword>
<evidence type="ECO:0000256" key="8">
    <source>
        <dbReference type="RuleBase" id="RU079119"/>
    </source>
</evidence>
<name>A0A0P7USA1_SCLFO</name>
<dbReference type="Proteomes" id="UP000034805">
    <property type="component" value="Unassembled WGS sequence"/>
</dbReference>
<sequence>MAMLPVGVSGHEGGADIFAAVQRGDVQQCAKIVHEDRSALAQRGWGGFSPLHYAALQGNRPLVNLLVSHGADCNALCQAGQTPFHFASRVAVQYLSETKMFSFSDTDNFLISPLHLAASTGNLDMVKYLLRNNRCAADASDQQGATALHVAAERGAVEVSWLLMREAGLQALHLRNHNGFTPLDLCRQGATFRHQQLAQILMKFISMPADHRPEESHGMYYWALLFPSLSGGAIFLMAVLLGGYGGILCVLLFPWLAKCIFTQYHRMSSYQRQVTLSPKPYCPTLFTWVLWQLGYCTRWCAFMSRSCRISFILSSLSDFRVDIKLRMLRFLNEDLHIQPSNSLLHVSIIHFSLVLWLFWHLLIKNPGHMQGADADPRFSSIADLVEANESLSRFCIECEMFQPDGCKHCRLCSACVLEYDHHCLFIGRCVGRDNRRLFLLFLLAMVIAHTLFLLAAVQYLLHQMGGAPQAPWGTEAWVQTLAVMNLVTALWEIWLLREQVQALALGTTTYFKHSPYPHHPPRQRWAAVVNFLIEGRLNWERVQTSSVDV</sequence>